<evidence type="ECO:0000256" key="7">
    <source>
        <dbReference type="ARBA" id="ARBA00023326"/>
    </source>
</evidence>
<dbReference type="Pfam" id="PF01341">
    <property type="entry name" value="Glyco_hydro_6"/>
    <property type="match status" value="1"/>
</dbReference>
<dbReference type="PRINTS" id="PR00733">
    <property type="entry name" value="GLHYDRLASE6"/>
</dbReference>
<evidence type="ECO:0000256" key="8">
    <source>
        <dbReference type="PIRSR" id="PIRSR001100-1"/>
    </source>
</evidence>
<name>A0AAJ1X516_9ACTN</name>
<feature type="binding site" evidence="9">
    <location>
        <position position="202"/>
    </location>
    <ligand>
        <name>substrate</name>
    </ligand>
</feature>
<dbReference type="RefSeq" id="WP_307203071.1">
    <property type="nucleotide sequence ID" value="NZ_JAUTAN010000001.1"/>
</dbReference>
<gene>
    <name evidence="12" type="ORF">QE405_003461</name>
</gene>
<feature type="binding site" evidence="9">
    <location>
        <position position="85"/>
    </location>
    <ligand>
        <name>substrate</name>
    </ligand>
</feature>
<feature type="binding site" evidence="9">
    <location>
        <position position="301"/>
    </location>
    <ligand>
        <name>substrate</name>
    </ligand>
</feature>
<sequence length="331" mass="34089">MSPRRAPWTVAGVAVVTLLLSLLSPGGTPVAGASPAAAAAPAAAPAALDPRLTRGLLVDPSSLAMKAAAKDAAFKPIAGVAQARWFTSALPVSRARSTAKAWGDLGVRSARTPLVAIYALPGRDCGGHSAGGFDATTYRSWIREVAAGLKGSRAVAVLEPDALALLGSCSGQESWLPLIRYAAQQLQAAGVWVYLDAGHSSWQPASVMADRIAQAGIAYARGVAVNVSNYQRTNTVGAYGQQVVAELAKRGARNKTVLVDSSRNGAGAPADGQWCNPTSARLGMTTRVVNAKSIDFVAWIKRPGESDGTCNGGPPAGQWWPAGAKRLMATP</sequence>
<comment type="similarity">
    <text evidence="11">Belongs to the glycosyl hydrolase family 6.</text>
</comment>
<feature type="active site" description="Proton acceptor" evidence="8">
    <location>
        <position position="307"/>
    </location>
</feature>
<dbReference type="PIRSF" id="PIRSF001100">
    <property type="entry name" value="Beta_cellobiohydrolase"/>
    <property type="match status" value="1"/>
</dbReference>
<feature type="binding site" evidence="9">
    <location>
        <position position="199"/>
    </location>
    <ligand>
        <name>substrate</name>
    </ligand>
</feature>
<evidence type="ECO:0000256" key="4">
    <source>
        <dbReference type="ARBA" id="ARBA00023157"/>
    </source>
</evidence>
<dbReference type="InterPro" id="IPR001524">
    <property type="entry name" value="Glyco_hydro_6_CS"/>
</dbReference>
<dbReference type="PANTHER" id="PTHR34876:SF4">
    <property type="entry name" value="1,4-BETA-D-GLUCAN CELLOBIOHYDROLASE C-RELATED"/>
    <property type="match status" value="1"/>
</dbReference>
<dbReference type="GO" id="GO:0030245">
    <property type="term" value="P:cellulose catabolic process"/>
    <property type="evidence" value="ECO:0007669"/>
    <property type="project" value="UniProtKB-KW"/>
</dbReference>
<keyword evidence="6 11" id="KW-0326">Glycosidase</keyword>
<evidence type="ECO:0000256" key="10">
    <source>
        <dbReference type="PROSITE-ProRule" id="PRU10057"/>
    </source>
</evidence>
<evidence type="ECO:0000256" key="1">
    <source>
        <dbReference type="ARBA" id="ARBA00022729"/>
    </source>
</evidence>
<feature type="binding site" evidence="9">
    <location>
        <position position="229"/>
    </location>
    <ligand>
        <name>substrate</name>
    </ligand>
</feature>
<dbReference type="InterPro" id="IPR036434">
    <property type="entry name" value="Beta_cellobiohydrolase_sf"/>
</dbReference>
<proteinExistence type="inferred from homology"/>
<evidence type="ECO:0000313" key="12">
    <source>
        <dbReference type="EMBL" id="MDQ1106177.1"/>
    </source>
</evidence>
<dbReference type="PROSITE" id="PS00656">
    <property type="entry name" value="GLYCOSYL_HYDROL_F6_2"/>
    <property type="match status" value="1"/>
</dbReference>
<keyword evidence="7 11" id="KW-0624">Polysaccharide degradation</keyword>
<organism evidence="12 13">
    <name type="scientific">Nocardioides zeae</name>
    <dbReference type="NCBI Taxonomy" id="1457234"/>
    <lineage>
        <taxon>Bacteria</taxon>
        <taxon>Bacillati</taxon>
        <taxon>Actinomycetota</taxon>
        <taxon>Actinomycetes</taxon>
        <taxon>Propionibacteriales</taxon>
        <taxon>Nocardioidaceae</taxon>
        <taxon>Nocardioides</taxon>
    </lineage>
</organism>
<feature type="binding site" evidence="9">
    <location>
        <position position="305"/>
    </location>
    <ligand>
        <name>substrate</name>
    </ligand>
</feature>
<comment type="caution">
    <text evidence="12">The sequence shown here is derived from an EMBL/GenBank/DDBJ whole genome shotgun (WGS) entry which is preliminary data.</text>
</comment>
<feature type="active site" description="Proton donor" evidence="8 10">
    <location>
        <position position="161"/>
    </location>
</feature>
<evidence type="ECO:0000256" key="6">
    <source>
        <dbReference type="ARBA" id="ARBA00023295"/>
    </source>
</evidence>
<dbReference type="PANTHER" id="PTHR34876">
    <property type="match status" value="1"/>
</dbReference>
<accession>A0AAJ1X516</accession>
<keyword evidence="3 11" id="KW-0136">Cellulose degradation</keyword>
<dbReference type="EMBL" id="JAUTAN010000001">
    <property type="protein sequence ID" value="MDQ1106177.1"/>
    <property type="molecule type" value="Genomic_DNA"/>
</dbReference>
<protein>
    <recommendedName>
        <fullName evidence="11">Glucanase</fullName>
        <ecNumber evidence="11">3.2.1.-</ecNumber>
    </recommendedName>
</protein>
<evidence type="ECO:0000256" key="11">
    <source>
        <dbReference type="RuleBase" id="RU361186"/>
    </source>
</evidence>
<dbReference type="Gene3D" id="3.20.20.40">
    <property type="entry name" value="1, 4-beta cellobiohydrolase"/>
    <property type="match status" value="1"/>
</dbReference>
<dbReference type="Proteomes" id="UP001239215">
    <property type="component" value="Unassembled WGS sequence"/>
</dbReference>
<evidence type="ECO:0000256" key="2">
    <source>
        <dbReference type="ARBA" id="ARBA00022801"/>
    </source>
</evidence>
<feature type="binding site" evidence="9">
    <location>
        <position position="274"/>
    </location>
    <ligand>
        <name>substrate</name>
    </ligand>
</feature>
<evidence type="ECO:0000256" key="3">
    <source>
        <dbReference type="ARBA" id="ARBA00023001"/>
    </source>
</evidence>
<keyword evidence="1" id="KW-0732">Signal</keyword>
<evidence type="ECO:0000256" key="5">
    <source>
        <dbReference type="ARBA" id="ARBA00023277"/>
    </source>
</evidence>
<dbReference type="InterPro" id="IPR016288">
    <property type="entry name" value="Beta_cellobiohydrolase"/>
</dbReference>
<keyword evidence="4" id="KW-1015">Disulfide bond</keyword>
<evidence type="ECO:0000313" key="13">
    <source>
        <dbReference type="Proteomes" id="UP001239215"/>
    </source>
</evidence>
<reference evidence="12" key="1">
    <citation type="submission" date="2023-07" db="EMBL/GenBank/DDBJ databases">
        <title>Functional and genomic diversity of the sorghum phyllosphere microbiome.</title>
        <authorList>
            <person name="Shade A."/>
        </authorList>
    </citation>
    <scope>NUCLEOTIDE SEQUENCE</scope>
    <source>
        <strain evidence="12">SORGH_AS_1067</strain>
    </source>
</reference>
<keyword evidence="2 11" id="KW-0378">Hydrolase</keyword>
<dbReference type="EC" id="3.2.1.-" evidence="11"/>
<dbReference type="GO" id="GO:0004553">
    <property type="term" value="F:hydrolase activity, hydrolyzing O-glycosyl compounds"/>
    <property type="evidence" value="ECO:0007669"/>
    <property type="project" value="InterPro"/>
</dbReference>
<dbReference type="SUPFAM" id="SSF51989">
    <property type="entry name" value="Glycosyl hydrolases family 6, cellulases"/>
    <property type="match status" value="1"/>
</dbReference>
<dbReference type="AlphaFoldDB" id="A0AAJ1X516"/>
<evidence type="ECO:0000256" key="9">
    <source>
        <dbReference type="PIRSR" id="PIRSR001100-2"/>
    </source>
</evidence>
<keyword evidence="5 11" id="KW-0119">Carbohydrate metabolism</keyword>